<protein>
    <submittedName>
        <fullName evidence="2">Uncharacterized protein</fullName>
    </submittedName>
</protein>
<feature type="region of interest" description="Disordered" evidence="1">
    <location>
        <begin position="50"/>
        <end position="70"/>
    </location>
</feature>
<gene>
    <name evidence="2" type="ORF">Aconfl_15430</name>
</gene>
<dbReference type="EMBL" id="BTPD01000004">
    <property type="protein sequence ID" value="GMQ28900.1"/>
    <property type="molecule type" value="Genomic_DNA"/>
</dbReference>
<evidence type="ECO:0000313" key="3">
    <source>
        <dbReference type="Proteomes" id="UP001338309"/>
    </source>
</evidence>
<proteinExistence type="predicted"/>
<dbReference type="RefSeq" id="WP_338223636.1">
    <property type="nucleotide sequence ID" value="NZ_BTPD01000004.1"/>
</dbReference>
<evidence type="ECO:0000313" key="2">
    <source>
        <dbReference type="EMBL" id="GMQ28900.1"/>
    </source>
</evidence>
<comment type="caution">
    <text evidence="2">The sequence shown here is derived from an EMBL/GenBank/DDBJ whole genome shotgun (WGS) entry which is preliminary data.</text>
</comment>
<evidence type="ECO:0000256" key="1">
    <source>
        <dbReference type="SAM" id="MobiDB-lite"/>
    </source>
</evidence>
<accession>A0ABQ6PNM8</accession>
<organism evidence="2 3">
    <name type="scientific">Algoriphagus confluentis</name>
    <dbReference type="NCBI Taxonomy" id="1697556"/>
    <lineage>
        <taxon>Bacteria</taxon>
        <taxon>Pseudomonadati</taxon>
        <taxon>Bacteroidota</taxon>
        <taxon>Cytophagia</taxon>
        <taxon>Cytophagales</taxon>
        <taxon>Cyclobacteriaceae</taxon>
        <taxon>Algoriphagus</taxon>
    </lineage>
</organism>
<keyword evidence="3" id="KW-1185">Reference proteome</keyword>
<dbReference type="Proteomes" id="UP001338309">
    <property type="component" value="Unassembled WGS sequence"/>
</dbReference>
<name>A0ABQ6PNM8_9BACT</name>
<sequence>MVQFNVALTIQENSEGKGGIGVAGGFFKVGGEAGTSSKNESFTHIEFSVPTTLPEGEKPKNKLTPKVGIY</sequence>
<reference evidence="2 3" key="1">
    <citation type="submission" date="2023-08" db="EMBL/GenBank/DDBJ databases">
        <title>Draft genome sequence of Algoriphagus confluentis.</title>
        <authorList>
            <person name="Takatani N."/>
            <person name="Hosokawa M."/>
            <person name="Sawabe T."/>
        </authorList>
    </citation>
    <scope>NUCLEOTIDE SEQUENCE [LARGE SCALE GENOMIC DNA]</scope>
    <source>
        <strain evidence="2 3">NBRC 111222</strain>
    </source>
</reference>